<keyword evidence="4" id="KW-1185">Reference proteome</keyword>
<evidence type="ECO:0000256" key="2">
    <source>
        <dbReference type="SAM" id="SignalP"/>
    </source>
</evidence>
<evidence type="ECO:0008006" key="5">
    <source>
        <dbReference type="Google" id="ProtNLM"/>
    </source>
</evidence>
<sequence>MCRRLVAALAVMLSALTLVFAGATGASAADGISVSRDGRTWASTLPSPLFDDSVRWVPGDTRVAQFFVRNDSGMPSEMQVDFVSTRIDELVRIGDLEVSARVDGGPWGSVDAAQTEELADATVAAGGVRPVEVRVTLPSDSPNLTQILDLAFEVRVTLSQQAGGLIPTGGDIRLALLVVAATVAATGAILLGLARRRDRRTREAPHG</sequence>
<evidence type="ECO:0000313" key="3">
    <source>
        <dbReference type="EMBL" id="MEJ1090369.1"/>
    </source>
</evidence>
<accession>A0ABU8LGA8</accession>
<gene>
    <name evidence="3" type="ORF">WDU93_01590</name>
</gene>
<evidence type="ECO:0000313" key="4">
    <source>
        <dbReference type="Proteomes" id="UP001366085"/>
    </source>
</evidence>
<dbReference type="RefSeq" id="WP_337316672.1">
    <property type="nucleotide sequence ID" value="NZ_JBBDGN010000001.1"/>
</dbReference>
<reference evidence="3 4" key="1">
    <citation type="submission" date="2024-02" db="EMBL/GenBank/DDBJ databases">
        <authorList>
            <person name="Saticioglu I.B."/>
        </authorList>
    </citation>
    <scope>NUCLEOTIDE SEQUENCE [LARGE SCALE GENOMIC DNA]</scope>
    <source>
        <strain evidence="3 4">Mu-43</strain>
    </source>
</reference>
<protein>
    <recommendedName>
        <fullName evidence="5">LPXTG-motif cell wall anchor domain-containing protein</fullName>
    </recommendedName>
</protein>
<feature type="signal peptide" evidence="2">
    <location>
        <begin position="1"/>
        <end position="28"/>
    </location>
</feature>
<comment type="caution">
    <text evidence="3">The sequence shown here is derived from an EMBL/GenBank/DDBJ whole genome shotgun (WGS) entry which is preliminary data.</text>
</comment>
<proteinExistence type="predicted"/>
<keyword evidence="1" id="KW-0812">Transmembrane</keyword>
<keyword evidence="2" id="KW-0732">Signal</keyword>
<feature type="transmembrane region" description="Helical" evidence="1">
    <location>
        <begin position="174"/>
        <end position="194"/>
    </location>
</feature>
<feature type="chain" id="PRO_5046631000" description="LPXTG-motif cell wall anchor domain-containing protein" evidence="2">
    <location>
        <begin position="29"/>
        <end position="207"/>
    </location>
</feature>
<keyword evidence="1" id="KW-0472">Membrane</keyword>
<keyword evidence="1" id="KW-1133">Transmembrane helix</keyword>
<name>A0ABU8LGA8_9MICO</name>
<dbReference type="Proteomes" id="UP001366085">
    <property type="component" value="Unassembled WGS sequence"/>
</dbReference>
<evidence type="ECO:0000256" key="1">
    <source>
        <dbReference type="SAM" id="Phobius"/>
    </source>
</evidence>
<organism evidence="3 4">
    <name type="scientific">Microbacterium istanbulense</name>
    <dbReference type="NCBI Taxonomy" id="3122049"/>
    <lineage>
        <taxon>Bacteria</taxon>
        <taxon>Bacillati</taxon>
        <taxon>Actinomycetota</taxon>
        <taxon>Actinomycetes</taxon>
        <taxon>Micrococcales</taxon>
        <taxon>Microbacteriaceae</taxon>
        <taxon>Microbacterium</taxon>
    </lineage>
</organism>
<dbReference type="EMBL" id="JBBDGN010000001">
    <property type="protein sequence ID" value="MEJ1090369.1"/>
    <property type="molecule type" value="Genomic_DNA"/>
</dbReference>